<dbReference type="Proteomes" id="UP000607653">
    <property type="component" value="Unassembled WGS sequence"/>
</dbReference>
<organism evidence="1 2">
    <name type="scientific">Nelumbo nucifera</name>
    <name type="common">Sacred lotus</name>
    <dbReference type="NCBI Taxonomy" id="4432"/>
    <lineage>
        <taxon>Eukaryota</taxon>
        <taxon>Viridiplantae</taxon>
        <taxon>Streptophyta</taxon>
        <taxon>Embryophyta</taxon>
        <taxon>Tracheophyta</taxon>
        <taxon>Spermatophyta</taxon>
        <taxon>Magnoliopsida</taxon>
        <taxon>Proteales</taxon>
        <taxon>Nelumbonaceae</taxon>
        <taxon>Nelumbo</taxon>
    </lineage>
</organism>
<accession>A0A822XJ47</accession>
<evidence type="ECO:0000313" key="2">
    <source>
        <dbReference type="Proteomes" id="UP000607653"/>
    </source>
</evidence>
<proteinExistence type="predicted"/>
<gene>
    <name evidence="1" type="ORF">HUJ06_023007</name>
</gene>
<dbReference type="EMBL" id="DUZY01000001">
    <property type="protein sequence ID" value="DAD21544.1"/>
    <property type="molecule type" value="Genomic_DNA"/>
</dbReference>
<reference evidence="1 2" key="1">
    <citation type="journal article" date="2020" name="Mol. Biol. Evol.">
        <title>Distinct Expression and Methylation Patterns for Genes with Different Fates following a Single Whole-Genome Duplication in Flowering Plants.</title>
        <authorList>
            <person name="Shi T."/>
            <person name="Rahmani R.S."/>
            <person name="Gugger P.F."/>
            <person name="Wang M."/>
            <person name="Li H."/>
            <person name="Zhang Y."/>
            <person name="Li Z."/>
            <person name="Wang Q."/>
            <person name="Van de Peer Y."/>
            <person name="Marchal K."/>
            <person name="Chen J."/>
        </authorList>
    </citation>
    <scope>NUCLEOTIDE SEQUENCE [LARGE SCALE GENOMIC DNA]</scope>
    <source>
        <tissue evidence="1">Leaf</tissue>
    </source>
</reference>
<sequence length="96" mass="10533">MPAALVFGITLSSVFYSIDPSSGRIFLSGPLLSVLDVLSASLGDSLLQKNTSLRNKSNFVFLFFSFLNGEGDNPQLVKTRLRQWAQVVACSVRQSY</sequence>
<name>A0A822XJ47_NELNU</name>
<protein>
    <submittedName>
        <fullName evidence="1">Uncharacterized protein</fullName>
    </submittedName>
</protein>
<dbReference type="AlphaFoldDB" id="A0A822XJ47"/>
<comment type="caution">
    <text evidence="1">The sequence shown here is derived from an EMBL/GenBank/DDBJ whole genome shotgun (WGS) entry which is preliminary data.</text>
</comment>
<evidence type="ECO:0000313" key="1">
    <source>
        <dbReference type="EMBL" id="DAD21544.1"/>
    </source>
</evidence>
<keyword evidence="2" id="KW-1185">Reference proteome</keyword>